<reference evidence="7 8" key="1">
    <citation type="journal article" date="2018" name="Science">
        <title>The opium poppy genome and morphinan production.</title>
        <authorList>
            <person name="Guo L."/>
            <person name="Winzer T."/>
            <person name="Yang X."/>
            <person name="Li Y."/>
            <person name="Ning Z."/>
            <person name="He Z."/>
            <person name="Teodor R."/>
            <person name="Lu Y."/>
            <person name="Bowser T.A."/>
            <person name="Graham I.A."/>
            <person name="Ye K."/>
        </authorList>
    </citation>
    <scope>NUCLEOTIDE SEQUENCE [LARGE SCALE GENOMIC DNA]</scope>
    <source>
        <strain evidence="8">cv. HN1</strain>
        <tissue evidence="7">Leaves</tissue>
    </source>
</reference>
<dbReference type="Gene3D" id="1.20.1560.10">
    <property type="entry name" value="ABC transporter type 1, transmembrane domain"/>
    <property type="match status" value="1"/>
</dbReference>
<gene>
    <name evidence="7" type="ORF">C5167_033114</name>
</gene>
<evidence type="ECO:0000256" key="2">
    <source>
        <dbReference type="ARBA" id="ARBA00022692"/>
    </source>
</evidence>
<dbReference type="PANTHER" id="PTHR24221:SF621">
    <property type="entry name" value="ABC TRANSPORTER B FAMILY MEMBER 21"/>
    <property type="match status" value="1"/>
</dbReference>
<dbReference type="Proteomes" id="UP000316621">
    <property type="component" value="Chromosome 7"/>
</dbReference>
<dbReference type="GO" id="GO:0140359">
    <property type="term" value="F:ABC-type transporter activity"/>
    <property type="evidence" value="ECO:0007669"/>
    <property type="project" value="InterPro"/>
</dbReference>
<accession>A0A4Y7KCY1</accession>
<evidence type="ECO:0000256" key="5">
    <source>
        <dbReference type="SAM" id="Phobius"/>
    </source>
</evidence>
<evidence type="ECO:0000256" key="4">
    <source>
        <dbReference type="ARBA" id="ARBA00023136"/>
    </source>
</evidence>
<evidence type="ECO:0000256" key="3">
    <source>
        <dbReference type="ARBA" id="ARBA00022989"/>
    </source>
</evidence>
<organism evidence="7 8">
    <name type="scientific">Papaver somniferum</name>
    <name type="common">Opium poppy</name>
    <dbReference type="NCBI Taxonomy" id="3469"/>
    <lineage>
        <taxon>Eukaryota</taxon>
        <taxon>Viridiplantae</taxon>
        <taxon>Streptophyta</taxon>
        <taxon>Embryophyta</taxon>
        <taxon>Tracheophyta</taxon>
        <taxon>Spermatophyta</taxon>
        <taxon>Magnoliopsida</taxon>
        <taxon>Ranunculales</taxon>
        <taxon>Papaveraceae</taxon>
        <taxon>Papaveroideae</taxon>
        <taxon>Papaver</taxon>
    </lineage>
</organism>
<dbReference type="PANTHER" id="PTHR24221">
    <property type="entry name" value="ATP-BINDING CASSETTE SUB-FAMILY B"/>
    <property type="match status" value="1"/>
</dbReference>
<evidence type="ECO:0000313" key="8">
    <source>
        <dbReference type="Proteomes" id="UP000316621"/>
    </source>
</evidence>
<dbReference type="InterPro" id="IPR011527">
    <property type="entry name" value="ABC1_TM_dom"/>
</dbReference>
<keyword evidence="3 5" id="KW-1133">Transmembrane helix</keyword>
<dbReference type="InterPro" id="IPR036640">
    <property type="entry name" value="ABC1_TM_sf"/>
</dbReference>
<dbReference type="PROSITE" id="PS50929">
    <property type="entry name" value="ABC_TM1F"/>
    <property type="match status" value="1"/>
</dbReference>
<sequence length="166" mass="17845">MDIDWFDELEHSSGAIGARLSADAASVRSLVGDSLAMLVESIAIVIAGLGIAFQANWKLSLIILVLIPLIGLNGWAQMKFLKGFSSYAKKKYEEASQVANDPVGDIRTVASFGAEEKVMKLYESKCEGPEKAGVRKGIVSGIGFGITNFLMFSVYALSFYIGGRLV</sequence>
<dbReference type="Pfam" id="PF00664">
    <property type="entry name" value="ABC_membrane"/>
    <property type="match status" value="1"/>
</dbReference>
<dbReference type="InterPro" id="IPR039421">
    <property type="entry name" value="Type_1_exporter"/>
</dbReference>
<dbReference type="EMBL" id="CM010721">
    <property type="protein sequence ID" value="RZC70001.1"/>
    <property type="molecule type" value="Genomic_DNA"/>
</dbReference>
<comment type="subcellular location">
    <subcellularLocation>
        <location evidence="1">Membrane</location>
        <topology evidence="1">Multi-pass membrane protein</topology>
    </subcellularLocation>
</comment>
<proteinExistence type="predicted"/>
<dbReference type="OMA" id="HCVVFMS"/>
<evidence type="ECO:0000259" key="6">
    <source>
        <dbReference type="PROSITE" id="PS50929"/>
    </source>
</evidence>
<name>A0A4Y7KCY1_PAPSO</name>
<keyword evidence="4 5" id="KW-0472">Membrane</keyword>
<dbReference type="Gramene" id="RZC70001">
    <property type="protein sequence ID" value="RZC70001"/>
    <property type="gene ID" value="C5167_033114"/>
</dbReference>
<dbReference type="GO" id="GO:0005524">
    <property type="term" value="F:ATP binding"/>
    <property type="evidence" value="ECO:0007669"/>
    <property type="project" value="InterPro"/>
</dbReference>
<evidence type="ECO:0000313" key="7">
    <source>
        <dbReference type="EMBL" id="RZC70001.1"/>
    </source>
</evidence>
<feature type="transmembrane region" description="Helical" evidence="5">
    <location>
        <begin position="59"/>
        <end position="76"/>
    </location>
</feature>
<dbReference type="AlphaFoldDB" id="A0A4Y7KCY1"/>
<keyword evidence="2 5" id="KW-0812">Transmembrane</keyword>
<feature type="transmembrane region" description="Helical" evidence="5">
    <location>
        <begin position="138"/>
        <end position="161"/>
    </location>
</feature>
<dbReference type="SUPFAM" id="SSF90123">
    <property type="entry name" value="ABC transporter transmembrane region"/>
    <property type="match status" value="1"/>
</dbReference>
<feature type="transmembrane region" description="Helical" evidence="5">
    <location>
        <begin position="35"/>
        <end position="53"/>
    </location>
</feature>
<feature type="domain" description="ABC transmembrane type-1" evidence="6">
    <location>
        <begin position="1"/>
        <end position="166"/>
    </location>
</feature>
<dbReference type="GO" id="GO:0016020">
    <property type="term" value="C:membrane"/>
    <property type="evidence" value="ECO:0007669"/>
    <property type="project" value="UniProtKB-SubCell"/>
</dbReference>
<evidence type="ECO:0000256" key="1">
    <source>
        <dbReference type="ARBA" id="ARBA00004141"/>
    </source>
</evidence>
<keyword evidence="8" id="KW-1185">Reference proteome</keyword>
<protein>
    <recommendedName>
        <fullName evidence="6">ABC transmembrane type-1 domain-containing protein</fullName>
    </recommendedName>
</protein>